<organism evidence="1 2">
    <name type="scientific">Durusdinium trenchii</name>
    <dbReference type="NCBI Taxonomy" id="1381693"/>
    <lineage>
        <taxon>Eukaryota</taxon>
        <taxon>Sar</taxon>
        <taxon>Alveolata</taxon>
        <taxon>Dinophyceae</taxon>
        <taxon>Suessiales</taxon>
        <taxon>Symbiodiniaceae</taxon>
        <taxon>Durusdinium</taxon>
    </lineage>
</organism>
<dbReference type="InterPro" id="IPR018732">
    <property type="entry name" value="Dpy-19/Dpy-19-like"/>
</dbReference>
<evidence type="ECO:0000313" key="1">
    <source>
        <dbReference type="EMBL" id="CAK9009323.1"/>
    </source>
</evidence>
<dbReference type="PANTHER" id="PTHR31488:SF1">
    <property type="entry name" value="C-MANNOSYLTRANSFERASE DPY19L1"/>
    <property type="match status" value="1"/>
</dbReference>
<comment type="caution">
    <text evidence="1">The sequence shown here is derived from an EMBL/GenBank/DDBJ whole genome shotgun (WGS) entry which is preliminary data.</text>
</comment>
<name>A0ABP0J4U5_9DINO</name>
<dbReference type="Pfam" id="PF10034">
    <property type="entry name" value="Dpy19"/>
    <property type="match status" value="1"/>
</dbReference>
<keyword evidence="2" id="KW-1185">Reference proteome</keyword>
<dbReference type="EMBL" id="CAXAMM010005969">
    <property type="protein sequence ID" value="CAK9009323.1"/>
    <property type="molecule type" value="Genomic_DNA"/>
</dbReference>
<reference evidence="1 2" key="1">
    <citation type="submission" date="2024-02" db="EMBL/GenBank/DDBJ databases">
        <authorList>
            <person name="Chen Y."/>
            <person name="Shah S."/>
            <person name="Dougan E. K."/>
            <person name="Thang M."/>
            <person name="Chan C."/>
        </authorList>
    </citation>
    <scope>NUCLEOTIDE SEQUENCE [LARGE SCALE GENOMIC DNA]</scope>
</reference>
<proteinExistence type="predicted"/>
<accession>A0ABP0J4U5</accession>
<gene>
    <name evidence="1" type="ORF">SCF082_LOCUS10245</name>
</gene>
<protein>
    <submittedName>
        <fullName evidence="1">C-mannosyltransferase dpy-19 (Protein dumpy-19)</fullName>
    </submittedName>
</protein>
<dbReference type="Proteomes" id="UP001642464">
    <property type="component" value="Unassembled WGS sequence"/>
</dbReference>
<evidence type="ECO:0000313" key="2">
    <source>
        <dbReference type="Proteomes" id="UP001642464"/>
    </source>
</evidence>
<sequence>MDLRTQEVLAAWVVAVVVGCLHYAEVSGYNCVYQGLSMAEQKEAFLKTENAFYFSYYDDFVEAPTLGEAIWRMLRDDRSEAPDVINAVHRFNIYQEVICGFLFRCTPYWILGGLDSWFFFRGCSYVLQGLGHVALLRLAAAVGGDGLLGGVLPGIALALLSFLHRLDFSRIHDVGMLELRENWAMPVIFAQVWAMTKLFMIHPALCGKDSWEFISWRWAFRLLTVLCILVWQFSAFAFLLQVSAAFLCTLLACHNSARSAMMELLNSHLVAVAMAAALLFGNELLVQHLLVTQCIAIKVVLSVRKAPSWRLLFWLDGALAVVLFLVLRVLQMPFATADEHVWELYANKMRTLFPSYLGTVHKEPTFNTRLYNAVSVFDFISWKNIEVGFQTKVYQIAAVAVALQIGAFLLQILSHAGKSSISHESYAHVFGSTVLLVQTGLFLVLGCFISRLKCIGVPFLLLFVAVAVTPKPLAMLLGQLSRWRLLRMLALAAVAAAQLGYVAFLSSKMPFIEQRYTSIHADKGWPDGDRGEFFNWMSLNIPEKEIVLAAMPLSAELRRATPSLRIAIHPQFEAQHLRDRVQELYQFYQCTSPASFAKTMKKFQSRFLILEFKRCSFGPFLLDRYPEVNCKEGEHPWHYLFCPRALASPLFELLWANAEFAVLRLRHDEEVPQTAKSGNVEDLKTWEPMLQRCQEEERRECSARVADLALAFRKMGQSQVSKMLLRWAETHGDEDGAFQYIMGHHLDYDLQQSEKAGAYYRKAVELEPNNPVFVKEYLMWLEIVAKDQRSLVRLLGPRRTATGAKLALTDLGDAALACEASVTAKELFRDPDWSQELWEYALENGKCNQCVDNNWALYSPNEKSMRQDVGDWQLFLNVFWHRSMRSSMLSIAGNAGRHGHQKRRSAALKRYKRMHSLKTGGAGGVD</sequence>
<dbReference type="PROSITE" id="PS51257">
    <property type="entry name" value="PROKAR_LIPOPROTEIN"/>
    <property type="match status" value="1"/>
</dbReference>
<dbReference type="PANTHER" id="PTHR31488">
    <property type="entry name" value="DPY-19-LIKE 1, LIKE (H. SAPIENS)"/>
    <property type="match status" value="1"/>
</dbReference>